<dbReference type="AlphaFoldDB" id="A0A413S6U5"/>
<dbReference type="EMBL" id="WCXA01000002">
    <property type="protein sequence ID" value="KAB3867041.1"/>
    <property type="molecule type" value="Genomic_DNA"/>
</dbReference>
<dbReference type="Pfam" id="PF00534">
    <property type="entry name" value="Glycos_transf_1"/>
    <property type="match status" value="1"/>
</dbReference>
<gene>
    <name evidence="2" type="ORF">GAS37_01275</name>
</gene>
<keyword evidence="1 2" id="KW-0808">Transferase</keyword>
<dbReference type="Proteomes" id="UP000470332">
    <property type="component" value="Unassembled WGS sequence"/>
</dbReference>
<dbReference type="Gene3D" id="3.40.50.2000">
    <property type="entry name" value="Glycogen Phosphorylase B"/>
    <property type="match status" value="2"/>
</dbReference>
<name>A0A413S6U5_PHOVU</name>
<comment type="caution">
    <text evidence="2">The sequence shown here is derived from an EMBL/GenBank/DDBJ whole genome shotgun (WGS) entry which is preliminary data.</text>
</comment>
<dbReference type="SUPFAM" id="SSF53756">
    <property type="entry name" value="UDP-Glycosyltransferase/glycogen phosphorylase"/>
    <property type="match status" value="1"/>
</dbReference>
<dbReference type="RefSeq" id="WP_100263477.1">
    <property type="nucleotide sequence ID" value="NZ_CAXSNX010000003.1"/>
</dbReference>
<reference evidence="2 3" key="1">
    <citation type="journal article" date="2019" name="Nat. Med.">
        <title>A library of human gut bacterial isolates paired with longitudinal multiomics data enables mechanistic microbiome research.</title>
        <authorList>
            <person name="Poyet M."/>
            <person name="Groussin M."/>
            <person name="Gibbons S.M."/>
            <person name="Avila-Pacheco J."/>
            <person name="Jiang X."/>
            <person name="Kearney S.M."/>
            <person name="Perrotta A.R."/>
            <person name="Berdy B."/>
            <person name="Zhao S."/>
            <person name="Lieberman T.D."/>
            <person name="Swanson P.K."/>
            <person name="Smith M."/>
            <person name="Roesemann S."/>
            <person name="Alexander J.E."/>
            <person name="Rich S.A."/>
            <person name="Livny J."/>
            <person name="Vlamakis H."/>
            <person name="Clish C."/>
            <person name="Bullock K."/>
            <person name="Deik A."/>
            <person name="Scott J."/>
            <person name="Pierce K.A."/>
            <person name="Xavier R.J."/>
            <person name="Alm E.J."/>
        </authorList>
    </citation>
    <scope>NUCLEOTIDE SEQUENCE [LARGE SCALE GENOMIC DNA]</scope>
    <source>
        <strain evidence="2 3">BIOML-A9</strain>
    </source>
</reference>
<dbReference type="Pfam" id="PF13439">
    <property type="entry name" value="Glyco_transf_4"/>
    <property type="match status" value="1"/>
</dbReference>
<dbReference type="PANTHER" id="PTHR46401">
    <property type="entry name" value="GLYCOSYLTRANSFERASE WBBK-RELATED"/>
    <property type="match status" value="1"/>
</dbReference>
<dbReference type="InterPro" id="IPR001296">
    <property type="entry name" value="Glyco_trans_1"/>
</dbReference>
<organism evidence="2 3">
    <name type="scientific">Phocaeicola vulgatus</name>
    <name type="common">Bacteroides vulgatus</name>
    <dbReference type="NCBI Taxonomy" id="821"/>
    <lineage>
        <taxon>Bacteria</taxon>
        <taxon>Pseudomonadati</taxon>
        <taxon>Bacteroidota</taxon>
        <taxon>Bacteroidia</taxon>
        <taxon>Bacteroidales</taxon>
        <taxon>Bacteroidaceae</taxon>
        <taxon>Phocaeicola</taxon>
    </lineage>
</organism>
<evidence type="ECO:0000313" key="3">
    <source>
        <dbReference type="Proteomes" id="UP000470332"/>
    </source>
</evidence>
<sequence>MNIGIAAPCNPSEFIDYYYSRDDVPSFNLTASSIHSIIRGLLKCGHNVVVFTSSIDINHNLVYEGEHIKVFVLTRKIICKKIGVIDRFYMVSRLKKIIKANIHSLDVLHAHWTYDYALACAEYSKLLPVFCTIRDWCPYLLKVYNKTIGEKIYWRVSYWVFRTVVYNQNINFIANSEYTYNCFLQFVSGKKIPIIYNSIREEFLKGENKEYPKTPVFIAISTFLDDPRKNMLTLLKAFKKYNAEVPESKLLLVGQYKQDSDFIKQCKIDDLLVNVKLEGLVPHEKLINLIDSTSILIHPSLEETFGNILLEGMARKVPIIAGMNAGAVPFILKQGKYGCLCDVKKEVEIYNSICMIMNDEVYRNLLVENAFNYLKNNYLDEIIVEKHISLYESILNERR</sequence>
<evidence type="ECO:0000256" key="1">
    <source>
        <dbReference type="ARBA" id="ARBA00022679"/>
    </source>
</evidence>
<dbReference type="GO" id="GO:0016757">
    <property type="term" value="F:glycosyltransferase activity"/>
    <property type="evidence" value="ECO:0007669"/>
    <property type="project" value="InterPro"/>
</dbReference>
<dbReference type="CDD" id="cd03801">
    <property type="entry name" value="GT4_PimA-like"/>
    <property type="match status" value="1"/>
</dbReference>
<accession>A0A413S6U5</accession>
<dbReference type="InterPro" id="IPR028098">
    <property type="entry name" value="Glyco_trans_4-like_N"/>
</dbReference>
<dbReference type="PANTHER" id="PTHR46401:SF2">
    <property type="entry name" value="GLYCOSYLTRANSFERASE WBBK-RELATED"/>
    <property type="match status" value="1"/>
</dbReference>
<dbReference type="GO" id="GO:0009103">
    <property type="term" value="P:lipopolysaccharide biosynthetic process"/>
    <property type="evidence" value="ECO:0007669"/>
    <property type="project" value="TreeGrafter"/>
</dbReference>
<proteinExistence type="predicted"/>
<protein>
    <submittedName>
        <fullName evidence="2">Glycosyltransferase family 4 protein</fullName>
    </submittedName>
</protein>
<evidence type="ECO:0000313" key="2">
    <source>
        <dbReference type="EMBL" id="KAB3867041.1"/>
    </source>
</evidence>